<gene>
    <name evidence="2" type="ORF">GCM10022210_20900</name>
</gene>
<comment type="caution">
    <text evidence="2">The sequence shown here is derived from an EMBL/GenBank/DDBJ whole genome shotgun (WGS) entry which is preliminary data.</text>
</comment>
<reference evidence="3" key="1">
    <citation type="journal article" date="2019" name="Int. J. Syst. Evol. Microbiol.">
        <title>The Global Catalogue of Microorganisms (GCM) 10K type strain sequencing project: providing services to taxonomists for standard genome sequencing and annotation.</title>
        <authorList>
            <consortium name="The Broad Institute Genomics Platform"/>
            <consortium name="The Broad Institute Genome Sequencing Center for Infectious Disease"/>
            <person name="Wu L."/>
            <person name="Ma J."/>
        </authorList>
    </citation>
    <scope>NUCLEOTIDE SEQUENCE [LARGE SCALE GENOMIC DNA]</scope>
    <source>
        <strain evidence="3">JCM 16601</strain>
    </source>
</reference>
<evidence type="ECO:0000313" key="2">
    <source>
        <dbReference type="EMBL" id="GAA3971344.1"/>
    </source>
</evidence>
<dbReference type="InterPro" id="IPR025250">
    <property type="entry name" value="DUF4199"/>
</dbReference>
<protein>
    <recommendedName>
        <fullName evidence="4">DUF4199 domain-containing protein</fullName>
    </recommendedName>
</protein>
<accession>A0ABP7PUN0</accession>
<dbReference type="RefSeq" id="WP_259091677.1">
    <property type="nucleotide sequence ID" value="NZ_BAAAZC010000015.1"/>
</dbReference>
<dbReference type="EMBL" id="BAAAZC010000015">
    <property type="protein sequence ID" value="GAA3971344.1"/>
    <property type="molecule type" value="Genomic_DNA"/>
</dbReference>
<organism evidence="2 3">
    <name type="scientific">Mucilaginibacter dorajii</name>
    <dbReference type="NCBI Taxonomy" id="692994"/>
    <lineage>
        <taxon>Bacteria</taxon>
        <taxon>Pseudomonadati</taxon>
        <taxon>Bacteroidota</taxon>
        <taxon>Sphingobacteriia</taxon>
        <taxon>Sphingobacteriales</taxon>
        <taxon>Sphingobacteriaceae</taxon>
        <taxon>Mucilaginibacter</taxon>
    </lineage>
</organism>
<feature type="transmembrane region" description="Helical" evidence="1">
    <location>
        <begin position="77"/>
        <end position="97"/>
    </location>
</feature>
<feature type="transmembrane region" description="Helical" evidence="1">
    <location>
        <begin position="7"/>
        <end position="27"/>
    </location>
</feature>
<sequence>MKNAILWGAMIGVLSGIWIYVMHSAGIGPVNDQVAPLEYFSFLIPAIGLFFGIYTYRKNECKNQMGFLEALIQSFKILIAGGIVTVFAVILYFSYISTANTLRDFSGRIFGALLVGVILAFAVSLLFTNKSNKVD</sequence>
<evidence type="ECO:0000256" key="1">
    <source>
        <dbReference type="SAM" id="Phobius"/>
    </source>
</evidence>
<dbReference type="Proteomes" id="UP001500742">
    <property type="component" value="Unassembled WGS sequence"/>
</dbReference>
<keyword evidence="3" id="KW-1185">Reference proteome</keyword>
<proteinExistence type="predicted"/>
<dbReference type="Pfam" id="PF13858">
    <property type="entry name" value="DUF4199"/>
    <property type="match status" value="1"/>
</dbReference>
<keyword evidence="1" id="KW-0472">Membrane</keyword>
<feature type="transmembrane region" description="Helical" evidence="1">
    <location>
        <begin position="39"/>
        <end position="56"/>
    </location>
</feature>
<evidence type="ECO:0000313" key="3">
    <source>
        <dbReference type="Proteomes" id="UP001500742"/>
    </source>
</evidence>
<name>A0ABP7PUN0_9SPHI</name>
<keyword evidence="1" id="KW-0812">Transmembrane</keyword>
<keyword evidence="1" id="KW-1133">Transmembrane helix</keyword>
<feature type="transmembrane region" description="Helical" evidence="1">
    <location>
        <begin position="109"/>
        <end position="128"/>
    </location>
</feature>
<evidence type="ECO:0008006" key="4">
    <source>
        <dbReference type="Google" id="ProtNLM"/>
    </source>
</evidence>